<dbReference type="SUPFAM" id="SSF52833">
    <property type="entry name" value="Thioredoxin-like"/>
    <property type="match status" value="1"/>
</dbReference>
<dbReference type="AlphaFoldDB" id="A0A9P6CTZ9"/>
<gene>
    <name evidence="2" type="ORF">BDN70DRAFT_912988</name>
</gene>
<dbReference type="PROSITE" id="PS50404">
    <property type="entry name" value="GST_NTER"/>
    <property type="match status" value="1"/>
</dbReference>
<dbReference type="EMBL" id="MU155203">
    <property type="protein sequence ID" value="KAF9479946.1"/>
    <property type="molecule type" value="Genomic_DNA"/>
</dbReference>
<dbReference type="SUPFAM" id="SSF47616">
    <property type="entry name" value="GST C-terminal domain-like"/>
    <property type="match status" value="1"/>
</dbReference>
<protein>
    <recommendedName>
        <fullName evidence="1">GST N-terminal domain-containing protein</fullName>
    </recommendedName>
</protein>
<dbReference type="Pfam" id="PF22041">
    <property type="entry name" value="GST_C_7"/>
    <property type="match status" value="1"/>
</dbReference>
<dbReference type="Proteomes" id="UP000807469">
    <property type="component" value="Unassembled WGS sequence"/>
</dbReference>
<sequence length="253" mass="28796">MSIILWDIPSTVGPWSPNTWKISQNAIIFGISLRIYALNLKGIPYKTEWIEYPDIASHCQKLGIAPTAIKRDGTPYYSLPAIYDPSTNLHIADSIAIVDYLEKQYPSSPTVFPHNTAGISIDFEQALDEKLDDLWKFVIPAIHKILNPASQGFYRTTREKRYHNKKLEDVAPKLESEEGRAEWAKVEKGFAGRGPFLLGERVSWADFVVGGHLLWFKAAWGDDDRKWKDVMAWQGGVWKTLSEALQAYEKQLD</sequence>
<accession>A0A9P6CTZ9</accession>
<feature type="domain" description="GST N-terminal" evidence="1">
    <location>
        <begin position="6"/>
        <end position="109"/>
    </location>
</feature>
<evidence type="ECO:0000259" key="1">
    <source>
        <dbReference type="PROSITE" id="PS50404"/>
    </source>
</evidence>
<dbReference type="InterPro" id="IPR036249">
    <property type="entry name" value="Thioredoxin-like_sf"/>
</dbReference>
<dbReference type="Gene3D" id="1.20.1050.10">
    <property type="match status" value="1"/>
</dbReference>
<evidence type="ECO:0000313" key="3">
    <source>
        <dbReference type="Proteomes" id="UP000807469"/>
    </source>
</evidence>
<name>A0A9P6CTZ9_9AGAR</name>
<dbReference type="Pfam" id="PF13409">
    <property type="entry name" value="GST_N_2"/>
    <property type="match status" value="1"/>
</dbReference>
<dbReference type="Gene3D" id="3.40.30.10">
    <property type="entry name" value="Glutaredoxin"/>
    <property type="match status" value="1"/>
</dbReference>
<keyword evidence="3" id="KW-1185">Reference proteome</keyword>
<dbReference type="InterPro" id="IPR054416">
    <property type="entry name" value="GST_UstS-like_C"/>
</dbReference>
<dbReference type="OrthoDB" id="4951845at2759"/>
<comment type="caution">
    <text evidence="2">The sequence shown here is derived from an EMBL/GenBank/DDBJ whole genome shotgun (WGS) entry which is preliminary data.</text>
</comment>
<organism evidence="2 3">
    <name type="scientific">Pholiota conissans</name>
    <dbReference type="NCBI Taxonomy" id="109636"/>
    <lineage>
        <taxon>Eukaryota</taxon>
        <taxon>Fungi</taxon>
        <taxon>Dikarya</taxon>
        <taxon>Basidiomycota</taxon>
        <taxon>Agaricomycotina</taxon>
        <taxon>Agaricomycetes</taxon>
        <taxon>Agaricomycetidae</taxon>
        <taxon>Agaricales</taxon>
        <taxon>Agaricineae</taxon>
        <taxon>Strophariaceae</taxon>
        <taxon>Pholiota</taxon>
    </lineage>
</organism>
<dbReference type="InterPro" id="IPR004045">
    <property type="entry name" value="Glutathione_S-Trfase_N"/>
</dbReference>
<dbReference type="InterPro" id="IPR036282">
    <property type="entry name" value="Glutathione-S-Trfase_C_sf"/>
</dbReference>
<evidence type="ECO:0000313" key="2">
    <source>
        <dbReference type="EMBL" id="KAF9479946.1"/>
    </source>
</evidence>
<reference evidence="2" key="1">
    <citation type="submission" date="2020-11" db="EMBL/GenBank/DDBJ databases">
        <authorList>
            <consortium name="DOE Joint Genome Institute"/>
            <person name="Ahrendt S."/>
            <person name="Riley R."/>
            <person name="Andreopoulos W."/>
            <person name="Labutti K."/>
            <person name="Pangilinan J."/>
            <person name="Ruiz-Duenas F.J."/>
            <person name="Barrasa J.M."/>
            <person name="Sanchez-Garcia M."/>
            <person name="Camarero S."/>
            <person name="Miyauchi S."/>
            <person name="Serrano A."/>
            <person name="Linde D."/>
            <person name="Babiker R."/>
            <person name="Drula E."/>
            <person name="Ayuso-Fernandez I."/>
            <person name="Pacheco R."/>
            <person name="Padilla G."/>
            <person name="Ferreira P."/>
            <person name="Barriuso J."/>
            <person name="Kellner H."/>
            <person name="Castanera R."/>
            <person name="Alfaro M."/>
            <person name="Ramirez L."/>
            <person name="Pisabarro A.G."/>
            <person name="Kuo A."/>
            <person name="Tritt A."/>
            <person name="Lipzen A."/>
            <person name="He G."/>
            <person name="Yan M."/>
            <person name="Ng V."/>
            <person name="Cullen D."/>
            <person name="Martin F."/>
            <person name="Rosso M.-N."/>
            <person name="Henrissat B."/>
            <person name="Hibbett D."/>
            <person name="Martinez A.T."/>
            <person name="Grigoriev I.V."/>
        </authorList>
    </citation>
    <scope>NUCLEOTIDE SEQUENCE</scope>
    <source>
        <strain evidence="2">CIRM-BRFM 674</strain>
    </source>
</reference>
<proteinExistence type="predicted"/>